<dbReference type="GO" id="GO:0004492">
    <property type="term" value="F:methyl/ethyl malonyl-CoA decarboxylase activity"/>
    <property type="evidence" value="ECO:0007669"/>
    <property type="project" value="UniProtKB-EC"/>
</dbReference>
<evidence type="ECO:0000256" key="10">
    <source>
        <dbReference type="ARBA" id="ARBA00042182"/>
    </source>
</evidence>
<dbReference type="AlphaFoldDB" id="A0A0C2VN73"/>
<comment type="catalytic activity">
    <reaction evidence="5">
        <text>(2S)-ethylmalonyl-CoA + H(+) = butanoyl-CoA + CO2</text>
        <dbReference type="Rhea" id="RHEA:32131"/>
        <dbReference type="ChEBI" id="CHEBI:15378"/>
        <dbReference type="ChEBI" id="CHEBI:16526"/>
        <dbReference type="ChEBI" id="CHEBI:57371"/>
        <dbReference type="ChEBI" id="CHEBI:60909"/>
        <dbReference type="EC" id="4.1.1.94"/>
    </reaction>
    <physiologicalReaction direction="left-to-right" evidence="5">
        <dbReference type="Rhea" id="RHEA:32132"/>
    </physiologicalReaction>
</comment>
<comment type="catalytic activity">
    <reaction evidence="6">
        <text>(2R)-ethylmalonyl-CoA + H(+) = butanoyl-CoA + CO2</text>
        <dbReference type="Rhea" id="RHEA:59540"/>
        <dbReference type="ChEBI" id="CHEBI:15378"/>
        <dbReference type="ChEBI" id="CHEBI:16526"/>
        <dbReference type="ChEBI" id="CHEBI:57371"/>
        <dbReference type="ChEBI" id="CHEBI:85316"/>
        <dbReference type="EC" id="4.1.1.94"/>
    </reaction>
    <physiologicalReaction direction="left-to-right" evidence="6">
        <dbReference type="Rhea" id="RHEA:59541"/>
    </physiologicalReaction>
</comment>
<dbReference type="PROSITE" id="PS00166">
    <property type="entry name" value="ENOYL_COA_HYDRATASE"/>
    <property type="match status" value="1"/>
</dbReference>
<evidence type="ECO:0000256" key="12">
    <source>
        <dbReference type="ARBA" id="ARBA00056546"/>
    </source>
</evidence>
<dbReference type="EMBL" id="JXRQ01000017">
    <property type="protein sequence ID" value="KIL50367.1"/>
    <property type="molecule type" value="Genomic_DNA"/>
</dbReference>
<dbReference type="Pfam" id="PF00378">
    <property type="entry name" value="ECH_1"/>
    <property type="match status" value="1"/>
</dbReference>
<dbReference type="EC" id="4.1.1.94" evidence="7"/>
<dbReference type="STRING" id="135826.KP77_17420"/>
<accession>A0A0C2VN73</accession>
<dbReference type="GO" id="GO:0006635">
    <property type="term" value="P:fatty acid beta-oxidation"/>
    <property type="evidence" value="ECO:0007669"/>
    <property type="project" value="TreeGrafter"/>
</dbReference>
<dbReference type="InterPro" id="IPR018376">
    <property type="entry name" value="Enoyl-CoA_hyd/isom_CS"/>
</dbReference>
<evidence type="ECO:0000256" key="6">
    <source>
        <dbReference type="ARBA" id="ARBA00036541"/>
    </source>
</evidence>
<dbReference type="InterPro" id="IPR029045">
    <property type="entry name" value="ClpP/crotonase-like_dom_sf"/>
</dbReference>
<reference evidence="14 15" key="1">
    <citation type="submission" date="2015-01" db="EMBL/GenBank/DDBJ databases">
        <title>Genome sequence of Jeotgalibacillus alimentarius.</title>
        <authorList>
            <person name="Goh K.M."/>
            <person name="Chan K.-G."/>
            <person name="Yaakop A.S."/>
            <person name="Ee R."/>
            <person name="Gan H.M."/>
            <person name="Chan C.S."/>
        </authorList>
    </citation>
    <scope>NUCLEOTIDE SEQUENCE [LARGE SCALE GENOMIC DNA]</scope>
    <source>
        <strain evidence="14 15">YKJ-13</strain>
    </source>
</reference>
<evidence type="ECO:0000256" key="9">
    <source>
        <dbReference type="ARBA" id="ARBA00042052"/>
    </source>
</evidence>
<keyword evidence="4" id="KW-0456">Lyase</keyword>
<sequence length="250" mass="27838">MGYTIRKKNHALIFTIARPDKRNAVNNEVMDGLEKAVTEAEQNDAVKALIITGEGGEAFCSGGDLQEFHQLKTQKESYEMLSKMGGILYRVATLNKVTVAFINGTAIGGGCEIATACDYRIARKGVKMGFVQGNLAITTGWGGGTLLYERLPLNQAFRLLTEAKIHSEETLKELGFIDQTVNALSAEDMIDLFEDVFKKTGPVLSAYKKMLNRKWASGDLRDRMESEIHECSVLWEKDEHHEAVEKFLNK</sequence>
<dbReference type="GO" id="GO:0005829">
    <property type="term" value="C:cytosol"/>
    <property type="evidence" value="ECO:0007669"/>
    <property type="project" value="UniProtKB-SubCell"/>
</dbReference>
<evidence type="ECO:0000256" key="8">
    <source>
        <dbReference type="ARBA" id="ARBA00039903"/>
    </source>
</evidence>
<dbReference type="CDD" id="cd06558">
    <property type="entry name" value="crotonase-like"/>
    <property type="match status" value="1"/>
</dbReference>
<dbReference type="OrthoDB" id="9775794at2"/>
<name>A0A0C2VN73_9BACL</name>
<evidence type="ECO:0000256" key="1">
    <source>
        <dbReference type="ARBA" id="ARBA00004514"/>
    </source>
</evidence>
<dbReference type="PANTHER" id="PTHR11941:SF27">
    <property type="entry name" value="ETHYLMALONYL-COA DECARBOXYLASE"/>
    <property type="match status" value="1"/>
</dbReference>
<dbReference type="SUPFAM" id="SSF52096">
    <property type="entry name" value="ClpP/crotonase"/>
    <property type="match status" value="1"/>
</dbReference>
<evidence type="ECO:0000256" key="13">
    <source>
        <dbReference type="RuleBase" id="RU003707"/>
    </source>
</evidence>
<evidence type="ECO:0000313" key="14">
    <source>
        <dbReference type="EMBL" id="KIL50367.1"/>
    </source>
</evidence>
<dbReference type="Proteomes" id="UP000031950">
    <property type="component" value="Unassembled WGS sequence"/>
</dbReference>
<comment type="subcellular location">
    <subcellularLocation>
        <location evidence="1">Cytoplasm</location>
        <location evidence="1">Cytosol</location>
    </subcellularLocation>
</comment>
<keyword evidence="3" id="KW-0963">Cytoplasm</keyword>
<dbReference type="InterPro" id="IPR001753">
    <property type="entry name" value="Enoyl-CoA_hydra/iso"/>
</dbReference>
<evidence type="ECO:0000256" key="3">
    <source>
        <dbReference type="ARBA" id="ARBA00022490"/>
    </source>
</evidence>
<evidence type="ECO:0000256" key="4">
    <source>
        <dbReference type="ARBA" id="ARBA00023239"/>
    </source>
</evidence>
<comment type="catalytic activity">
    <reaction evidence="11">
        <text>(S)-methylmalonyl-CoA + H(+) = propanoyl-CoA + CO2</text>
        <dbReference type="Rhea" id="RHEA:61340"/>
        <dbReference type="ChEBI" id="CHEBI:15378"/>
        <dbReference type="ChEBI" id="CHEBI:16526"/>
        <dbReference type="ChEBI" id="CHEBI:57327"/>
        <dbReference type="ChEBI" id="CHEBI:57392"/>
        <dbReference type="EC" id="4.1.1.94"/>
    </reaction>
    <physiologicalReaction direction="left-to-right" evidence="11">
        <dbReference type="Rhea" id="RHEA:61341"/>
    </physiologicalReaction>
</comment>
<comment type="function">
    <text evidence="12">Decarboxylates ethylmalonyl-CoA, a potentially toxic metabolite, to form butyryl-CoA, suggesting it might be involved in metabolite proofreading. Acts preferentially on (S)-ethylmalonyl-CoA but also has some activity on the (R)-isomer. Also has methylmalonyl-CoA decarboxylase activity at lower level.</text>
</comment>
<organism evidence="14 15">
    <name type="scientific">Jeotgalibacillus alimentarius</name>
    <dbReference type="NCBI Taxonomy" id="135826"/>
    <lineage>
        <taxon>Bacteria</taxon>
        <taxon>Bacillati</taxon>
        <taxon>Bacillota</taxon>
        <taxon>Bacilli</taxon>
        <taxon>Bacillales</taxon>
        <taxon>Caryophanaceae</taxon>
        <taxon>Jeotgalibacillus</taxon>
    </lineage>
</organism>
<evidence type="ECO:0000256" key="11">
    <source>
        <dbReference type="ARBA" id="ARBA00047446"/>
    </source>
</evidence>
<evidence type="ECO:0000256" key="7">
    <source>
        <dbReference type="ARBA" id="ARBA00038883"/>
    </source>
</evidence>
<keyword evidence="15" id="KW-1185">Reference proteome</keyword>
<proteinExistence type="inferred from homology"/>
<comment type="caution">
    <text evidence="14">The sequence shown here is derived from an EMBL/GenBank/DDBJ whole genome shotgun (WGS) entry which is preliminary data.</text>
</comment>
<dbReference type="RefSeq" id="WP_041122308.1">
    <property type="nucleotide sequence ID" value="NZ_JXRQ01000017.1"/>
</dbReference>
<comment type="similarity">
    <text evidence="2 13">Belongs to the enoyl-CoA hydratase/isomerase family.</text>
</comment>
<dbReference type="PANTHER" id="PTHR11941">
    <property type="entry name" value="ENOYL-COA HYDRATASE-RELATED"/>
    <property type="match status" value="1"/>
</dbReference>
<dbReference type="PATRIC" id="fig|135826.4.peg.1737"/>
<evidence type="ECO:0000256" key="2">
    <source>
        <dbReference type="ARBA" id="ARBA00005254"/>
    </source>
</evidence>
<gene>
    <name evidence="14" type="ORF">KP77_17420</name>
</gene>
<evidence type="ECO:0000313" key="15">
    <source>
        <dbReference type="Proteomes" id="UP000031950"/>
    </source>
</evidence>
<dbReference type="Gene3D" id="3.90.226.10">
    <property type="entry name" value="2-enoyl-CoA Hydratase, Chain A, domain 1"/>
    <property type="match status" value="1"/>
</dbReference>
<protein>
    <recommendedName>
        <fullName evidence="8">Ethylmalonyl-CoA decarboxylase</fullName>
        <ecNumber evidence="7">4.1.1.94</ecNumber>
    </recommendedName>
    <alternativeName>
        <fullName evidence="10">Enoyl-CoA hydratase domain-containing protein 1</fullName>
    </alternativeName>
    <alternativeName>
        <fullName evidence="9">Methylmalonyl-CoA decarboxylase</fullName>
    </alternativeName>
</protein>
<evidence type="ECO:0000256" key="5">
    <source>
        <dbReference type="ARBA" id="ARBA00036343"/>
    </source>
</evidence>